<dbReference type="RefSeq" id="XP_012761464.2">
    <property type="nucleotide sequence ID" value="XM_012906010.2"/>
</dbReference>
<dbReference type="AlphaFoldDB" id="A0A151LSI8"/>
<feature type="compositionally biased region" description="Basic and acidic residues" evidence="1">
    <location>
        <begin position="277"/>
        <end position="304"/>
    </location>
</feature>
<protein>
    <submittedName>
        <fullName evidence="2">Uncharacterized protein</fullName>
    </submittedName>
</protein>
<reference evidence="2 3" key="1">
    <citation type="journal article" date="2016" name="Nat. Commun.">
        <title>Genomes of cryptic chimpanzee Plasmodium species reveal key evolutionary events leading to human malaria.</title>
        <authorList>
            <person name="Sundararaman S.A."/>
            <person name="Plenderleith L.J."/>
            <person name="Liu W."/>
            <person name="Loy D.E."/>
            <person name="Learn G.H."/>
            <person name="Li Y."/>
            <person name="Shaw K.S."/>
            <person name="Ayouba A."/>
            <person name="Peeters M."/>
            <person name="Speede S."/>
            <person name="Shaw G.M."/>
            <person name="Bushman F.D."/>
            <person name="Brisson D."/>
            <person name="Rayner J.C."/>
            <person name="Sharp P.M."/>
            <person name="Hahn B.H."/>
        </authorList>
    </citation>
    <scope>NUCLEOTIDE SEQUENCE [LARGE SCALE GENOMIC DNA]</scope>
    <source>
        <strain evidence="2 3">SY57</strain>
    </source>
</reference>
<feature type="region of interest" description="Disordered" evidence="1">
    <location>
        <begin position="92"/>
        <end position="146"/>
    </location>
</feature>
<comment type="caution">
    <text evidence="2">The sequence shown here is derived from an EMBL/GenBank/DDBJ whole genome shotgun (WGS) entry which is preliminary data.</text>
</comment>
<gene>
    <name evidence="2" type="ORF">PRSY57_0415400</name>
</gene>
<feature type="compositionally biased region" description="Basic and acidic residues" evidence="1">
    <location>
        <begin position="99"/>
        <end position="122"/>
    </location>
</feature>
<accession>A0A151LSI8</accession>
<evidence type="ECO:0000313" key="3">
    <source>
        <dbReference type="Proteomes" id="UP000076359"/>
    </source>
</evidence>
<name>A0A151LSI8_PLARE</name>
<dbReference type="KEGG" id="prei:PRSY57_0415400"/>
<feature type="region of interest" description="Disordered" evidence="1">
    <location>
        <begin position="542"/>
        <end position="581"/>
    </location>
</feature>
<dbReference type="Proteomes" id="UP000076359">
    <property type="component" value="Chromosome 4"/>
</dbReference>
<dbReference type="EMBL" id="LVLA01000005">
    <property type="protein sequence ID" value="KYO02144.1"/>
    <property type="molecule type" value="Genomic_DNA"/>
</dbReference>
<feature type="region of interest" description="Disordered" evidence="1">
    <location>
        <begin position="67"/>
        <end position="86"/>
    </location>
</feature>
<evidence type="ECO:0000256" key="1">
    <source>
        <dbReference type="SAM" id="MobiDB-lite"/>
    </source>
</evidence>
<feature type="compositionally biased region" description="Low complexity" evidence="1">
    <location>
        <begin position="319"/>
        <end position="329"/>
    </location>
</feature>
<feature type="compositionally biased region" description="Low complexity" evidence="1">
    <location>
        <begin position="627"/>
        <end position="652"/>
    </location>
</feature>
<evidence type="ECO:0000313" key="2">
    <source>
        <dbReference type="EMBL" id="KYO02144.1"/>
    </source>
</evidence>
<feature type="region of interest" description="Disordered" evidence="1">
    <location>
        <begin position="277"/>
        <end position="338"/>
    </location>
</feature>
<sequence length="788" mass="95276">MEAPVFKPIHDVIRIKKKEHDVNIKSDIYKKFLELKKEAYINLENKNIKVIIYENMNYDDIKKKEKEHENYNSKSSNSSFCDEKCNEDINKNNRKKNIKRDNVSKKNIKDDNVSKKNIKDDNYNDDENNKNNIQNNKQEIHDNNIKEGDEKEYIDDVVKEEKKNRKVLGTLKILYNFYVNLFDKLKEDVENIQNNTNHNNIDLFRDINLYTNYISMFDILNLCEDLHIIKNFINSKKECELIWILTLNYFDNIKENVFQRYRHKINVTYKRRSTLEGHDEKGLQEDTTKNIEQKDIKQIKHEDNNGNDNDNDDDDNNKNNHNNNNNNNIKNKKKDTHNEKIKTNCDNSYLQKDNNNSYYNCNYNYSYSQDIHNQDTYYRDENHNIKEYIYDNLHDKENCIMYRKVNFFIFVYILIYIIKTSTRKIQAIKDDIKKVKSFFFFLNLYEKKKTMEILQNIYKDKYLQFFQNYRGKEEIEEYRKRKIFRHKFSFYNINKILYDKDDLIKLKNKNMQHDKEDKKKGNRQIVKNENYYIVKGMKNEPEEVKEKETKKETEKEKENEKGKEPILNIHNKIDDEEGKEKREDVNKYELTNYIETIDMKEENIKGKFVQEENKKDTFVKDPKKNNENNNNNNNNNNPKNKNTNSSCCSSSSSDDHGNHNKNNVLLNQYIFDYIFKNYCYKKKYWKVRDGICVDYGIIKKEKKKFKIDIYNHSKYNINVDIDIDKELPLLVIFKDKLFCINSKYSIYLQVDNNENVGEKLGCIHVKCKYKNVHKQETFFKIPVYICLE</sequence>
<proteinExistence type="predicted"/>
<feature type="region of interest" description="Disordered" evidence="1">
    <location>
        <begin position="611"/>
        <end position="656"/>
    </location>
</feature>
<feature type="compositionally biased region" description="Basic and acidic residues" evidence="1">
    <location>
        <begin position="611"/>
        <end position="626"/>
    </location>
</feature>
<dbReference type="GeneID" id="24529568"/>
<dbReference type="VEuPathDB" id="PlasmoDB:PRCDC_0415400"/>
<dbReference type="VEuPathDB" id="PlasmoDB:PRG01_0422600"/>
<organism evidence="2 3">
    <name type="scientific">Plasmodium reichenowi</name>
    <dbReference type="NCBI Taxonomy" id="5854"/>
    <lineage>
        <taxon>Eukaryota</taxon>
        <taxon>Sar</taxon>
        <taxon>Alveolata</taxon>
        <taxon>Apicomplexa</taxon>
        <taxon>Aconoidasida</taxon>
        <taxon>Haemosporida</taxon>
        <taxon>Plasmodiidae</taxon>
        <taxon>Plasmodium</taxon>
        <taxon>Plasmodium (Laverania)</taxon>
    </lineage>
</organism>
<feature type="compositionally biased region" description="Basic and acidic residues" evidence="1">
    <location>
        <begin position="542"/>
        <end position="564"/>
    </location>
</feature>